<name>A0A381VYC2_9ZZZZ</name>
<evidence type="ECO:0000256" key="7">
    <source>
        <dbReference type="ARBA" id="ARBA00023235"/>
    </source>
</evidence>
<organism evidence="10">
    <name type="scientific">marine metagenome</name>
    <dbReference type="NCBI Taxonomy" id="408172"/>
    <lineage>
        <taxon>unclassified sequences</taxon>
        <taxon>metagenomes</taxon>
        <taxon>ecological metagenomes</taxon>
    </lineage>
</organism>
<protein>
    <recommendedName>
        <fullName evidence="11">Aldose 1-epimerase</fullName>
    </recommendedName>
</protein>
<dbReference type="PIRSF" id="PIRSF005096">
    <property type="entry name" value="GALM"/>
    <property type="match status" value="1"/>
</dbReference>
<comment type="subcellular location">
    <subcellularLocation>
        <location evidence="1">Cytoplasm</location>
    </subcellularLocation>
</comment>
<keyword evidence="9" id="KW-0812">Transmembrane</keyword>
<dbReference type="PANTHER" id="PTHR10091">
    <property type="entry name" value="ALDOSE-1-EPIMERASE"/>
    <property type="match status" value="1"/>
</dbReference>
<evidence type="ECO:0000256" key="1">
    <source>
        <dbReference type="ARBA" id="ARBA00004496"/>
    </source>
</evidence>
<gene>
    <name evidence="10" type="ORF">METZ01_LOCUS97612</name>
</gene>
<dbReference type="GO" id="GO:0006006">
    <property type="term" value="P:glucose metabolic process"/>
    <property type="evidence" value="ECO:0007669"/>
    <property type="project" value="TreeGrafter"/>
</dbReference>
<evidence type="ECO:0000256" key="9">
    <source>
        <dbReference type="SAM" id="Phobius"/>
    </source>
</evidence>
<dbReference type="EMBL" id="UINC01010026">
    <property type="protein sequence ID" value="SVA44758.1"/>
    <property type="molecule type" value="Genomic_DNA"/>
</dbReference>
<evidence type="ECO:0008006" key="11">
    <source>
        <dbReference type="Google" id="ProtNLM"/>
    </source>
</evidence>
<dbReference type="GO" id="GO:0005737">
    <property type="term" value="C:cytoplasm"/>
    <property type="evidence" value="ECO:0007669"/>
    <property type="project" value="UniProtKB-SubCell"/>
</dbReference>
<evidence type="ECO:0000256" key="2">
    <source>
        <dbReference type="ARBA" id="ARBA00005028"/>
    </source>
</evidence>
<evidence type="ECO:0000256" key="5">
    <source>
        <dbReference type="ARBA" id="ARBA00022490"/>
    </source>
</evidence>
<dbReference type="PANTHER" id="PTHR10091:SF0">
    <property type="entry name" value="GALACTOSE MUTAROTASE"/>
    <property type="match status" value="1"/>
</dbReference>
<dbReference type="InterPro" id="IPR015443">
    <property type="entry name" value="Aldose_1-epimerase"/>
</dbReference>
<dbReference type="InterPro" id="IPR014718">
    <property type="entry name" value="GH-type_carb-bd"/>
</dbReference>
<dbReference type="NCBIfam" id="NF008277">
    <property type="entry name" value="PRK11055.1"/>
    <property type="match status" value="1"/>
</dbReference>
<keyword evidence="7" id="KW-0413">Isomerase</keyword>
<dbReference type="UniPathway" id="UPA00242"/>
<dbReference type="CDD" id="cd09019">
    <property type="entry name" value="galactose_mutarotase_like"/>
    <property type="match status" value="1"/>
</dbReference>
<keyword evidence="9" id="KW-1133">Transmembrane helix</keyword>
<reference evidence="10" key="1">
    <citation type="submission" date="2018-05" db="EMBL/GenBank/DDBJ databases">
        <authorList>
            <person name="Lanie J.A."/>
            <person name="Ng W.-L."/>
            <person name="Kazmierczak K.M."/>
            <person name="Andrzejewski T.M."/>
            <person name="Davidsen T.M."/>
            <person name="Wayne K.J."/>
            <person name="Tettelin H."/>
            <person name="Glass J.I."/>
            <person name="Rusch D."/>
            <person name="Podicherti R."/>
            <person name="Tsui H.-C.T."/>
            <person name="Winkler M.E."/>
        </authorList>
    </citation>
    <scope>NUCLEOTIDE SEQUENCE</scope>
</reference>
<evidence type="ECO:0000256" key="3">
    <source>
        <dbReference type="ARBA" id="ARBA00006206"/>
    </source>
</evidence>
<keyword evidence="9" id="KW-0472">Membrane</keyword>
<accession>A0A381VYC2</accession>
<keyword evidence="6" id="KW-0597">Phosphoprotein</keyword>
<keyword evidence="8" id="KW-0119">Carbohydrate metabolism</keyword>
<comment type="similarity">
    <text evidence="3">Belongs to the aldose epimerase family.</text>
</comment>
<dbReference type="GO" id="GO:0033499">
    <property type="term" value="P:galactose catabolic process via UDP-galactose, Leloir pathway"/>
    <property type="evidence" value="ECO:0007669"/>
    <property type="project" value="TreeGrafter"/>
</dbReference>
<dbReference type="InterPro" id="IPR047215">
    <property type="entry name" value="Galactose_mutarotase-like"/>
</dbReference>
<dbReference type="Pfam" id="PF01263">
    <property type="entry name" value="Aldose_epim"/>
    <property type="match status" value="1"/>
</dbReference>
<sequence>MEKINLVVKKNIGAISIIGLVILMICFSGESSKQNTGDSRLFIDREKFGQTNEGVSVDLFTLTNDNGLTVKITNYGGIVTSMLVPDKMGNFEDVVLGFDNLQNYLDGHPYFGALIGRYANRIAKGMFELKGVLYHLAANNGENHLHGGNRGFDKVVWDSEPFVGENEVGLNLSYLSKDMEEGYPGNLNVKVTYRLTNEDQLIIDYFAETDKACPVNLTHHSYFNLTAGKENILNHKLMINANSYVGIDKNLIPTGQISDLIGTEMDFTLPDIVGSRIDKVDGGYDHCYIINKNPDDMSLIARVHEETSGRIMEVYSTEPGVQFYSGNFLDGSIKGKNGIVYEKHFGFCLETQHFPDSPNQKDFPSTILYPGESYAYSTIYEFSVK</sequence>
<evidence type="ECO:0000313" key="10">
    <source>
        <dbReference type="EMBL" id="SVA44758.1"/>
    </source>
</evidence>
<evidence type="ECO:0000256" key="8">
    <source>
        <dbReference type="ARBA" id="ARBA00023277"/>
    </source>
</evidence>
<proteinExistence type="inferred from homology"/>
<comment type="pathway">
    <text evidence="2">Carbohydrate metabolism; hexose metabolism.</text>
</comment>
<dbReference type="GO" id="GO:0004034">
    <property type="term" value="F:aldose 1-epimerase activity"/>
    <property type="evidence" value="ECO:0007669"/>
    <property type="project" value="TreeGrafter"/>
</dbReference>
<evidence type="ECO:0000256" key="6">
    <source>
        <dbReference type="ARBA" id="ARBA00022553"/>
    </source>
</evidence>
<dbReference type="InterPro" id="IPR011013">
    <property type="entry name" value="Gal_mutarotase_sf_dom"/>
</dbReference>
<keyword evidence="5" id="KW-0963">Cytoplasm</keyword>
<dbReference type="Gene3D" id="2.70.98.10">
    <property type="match status" value="1"/>
</dbReference>
<comment type="subunit">
    <text evidence="4">Monomer.</text>
</comment>
<evidence type="ECO:0000256" key="4">
    <source>
        <dbReference type="ARBA" id="ARBA00011245"/>
    </source>
</evidence>
<dbReference type="GO" id="GO:0030246">
    <property type="term" value="F:carbohydrate binding"/>
    <property type="evidence" value="ECO:0007669"/>
    <property type="project" value="InterPro"/>
</dbReference>
<feature type="transmembrane region" description="Helical" evidence="9">
    <location>
        <begin position="12"/>
        <end position="30"/>
    </location>
</feature>
<dbReference type="FunFam" id="2.70.98.10:FF:000003">
    <property type="entry name" value="Aldose 1-epimerase"/>
    <property type="match status" value="1"/>
</dbReference>
<dbReference type="AlphaFoldDB" id="A0A381VYC2"/>
<dbReference type="InterPro" id="IPR008183">
    <property type="entry name" value="Aldose_1/G6P_1-epimerase"/>
</dbReference>
<dbReference type="SUPFAM" id="SSF74650">
    <property type="entry name" value="Galactose mutarotase-like"/>
    <property type="match status" value="1"/>
</dbReference>